<dbReference type="EMBL" id="QWIU01000003">
    <property type="protein sequence ID" value="RNA60522.1"/>
    <property type="molecule type" value="Genomic_DNA"/>
</dbReference>
<dbReference type="AlphaFoldDB" id="A0A3M7TBG0"/>
<evidence type="ECO:0000259" key="1">
    <source>
        <dbReference type="PROSITE" id="PS50878"/>
    </source>
</evidence>
<gene>
    <name evidence="2" type="ORF">D1631_18240</name>
    <name evidence="3" type="ORF">D1631_18730</name>
</gene>
<dbReference type="Proteomes" id="UP000278775">
    <property type="component" value="Unassembled WGS sequence"/>
</dbReference>
<comment type="caution">
    <text evidence="2">The sequence shown here is derived from an EMBL/GenBank/DDBJ whole genome shotgun (WGS) entry which is preliminary data.</text>
</comment>
<dbReference type="EMBL" id="QWIU01000003">
    <property type="protein sequence ID" value="RNA60438.1"/>
    <property type="molecule type" value="Genomic_DNA"/>
</dbReference>
<evidence type="ECO:0000313" key="3">
    <source>
        <dbReference type="EMBL" id="RNA60522.1"/>
    </source>
</evidence>
<evidence type="ECO:0000313" key="4">
    <source>
        <dbReference type="Proteomes" id="UP000278775"/>
    </source>
</evidence>
<evidence type="ECO:0000313" key="2">
    <source>
        <dbReference type="EMBL" id="RNA60438.1"/>
    </source>
</evidence>
<reference evidence="2 4" key="1">
    <citation type="submission" date="2018-08" db="EMBL/GenBank/DDBJ databases">
        <title>Chryseobacterium nematophagum: a novel matrix digesting pathogen of nematodes.</title>
        <authorList>
            <person name="Page A."/>
            <person name="Roberts M."/>
            <person name="Felix M.-A."/>
            <person name="Weir W."/>
        </authorList>
    </citation>
    <scope>NUCLEOTIDE SEQUENCE [LARGE SCALE GENOMIC DNA]</scope>
    <source>
        <strain evidence="2 4">JUb129</strain>
    </source>
</reference>
<organism evidence="2 4">
    <name type="scientific">Chryseobacterium nematophagum</name>
    <dbReference type="NCBI Taxonomy" id="2305228"/>
    <lineage>
        <taxon>Bacteria</taxon>
        <taxon>Pseudomonadati</taxon>
        <taxon>Bacteroidota</taxon>
        <taxon>Flavobacteriia</taxon>
        <taxon>Flavobacteriales</taxon>
        <taxon>Weeksellaceae</taxon>
        <taxon>Chryseobacterium group</taxon>
        <taxon>Chryseobacterium</taxon>
    </lineage>
</organism>
<feature type="domain" description="Reverse transcriptase" evidence="1">
    <location>
        <begin position="1"/>
        <end position="59"/>
    </location>
</feature>
<sequence length="59" mass="7278">MGIEYYGRYVDDFFMMHESNEELKSLIERCREYLKEHNGLTLHPKKIYLQHYSKVFSFL</sequence>
<dbReference type="InterPro" id="IPR000477">
    <property type="entry name" value="RT_dom"/>
</dbReference>
<accession>A0A3M7TBG0</accession>
<dbReference type="PROSITE" id="PS50878">
    <property type="entry name" value="RT_POL"/>
    <property type="match status" value="1"/>
</dbReference>
<protein>
    <recommendedName>
        <fullName evidence="1">Reverse transcriptase domain-containing protein</fullName>
    </recommendedName>
</protein>
<name>A0A3M7TBG0_9FLAO</name>
<proteinExistence type="predicted"/>